<feature type="non-terminal residue" evidence="1">
    <location>
        <position position="1"/>
    </location>
</feature>
<organism evidence="1 2">
    <name type="scientific">Candidatus Agrococcus pullicola</name>
    <dbReference type="NCBI Taxonomy" id="2838429"/>
    <lineage>
        <taxon>Bacteria</taxon>
        <taxon>Bacillati</taxon>
        <taxon>Actinomycetota</taxon>
        <taxon>Actinomycetes</taxon>
        <taxon>Micrococcales</taxon>
        <taxon>Microbacteriaceae</taxon>
        <taxon>Agrococcus</taxon>
    </lineage>
</organism>
<dbReference type="Proteomes" id="UP000824005">
    <property type="component" value="Unassembled WGS sequence"/>
</dbReference>
<proteinExistence type="predicted"/>
<reference evidence="1" key="1">
    <citation type="journal article" date="2021" name="PeerJ">
        <title>Extensive microbial diversity within the chicken gut microbiome revealed by metagenomics and culture.</title>
        <authorList>
            <person name="Gilroy R."/>
            <person name="Ravi A."/>
            <person name="Getino M."/>
            <person name="Pursley I."/>
            <person name="Horton D.L."/>
            <person name="Alikhan N.F."/>
            <person name="Baker D."/>
            <person name="Gharbi K."/>
            <person name="Hall N."/>
            <person name="Watson M."/>
            <person name="Adriaenssens E.M."/>
            <person name="Foster-Nyarko E."/>
            <person name="Jarju S."/>
            <person name="Secka A."/>
            <person name="Antonio M."/>
            <person name="Oren A."/>
            <person name="Chaudhuri R.R."/>
            <person name="La Ragione R."/>
            <person name="Hildebrand F."/>
            <person name="Pallen M.J."/>
        </authorList>
    </citation>
    <scope>NUCLEOTIDE SEQUENCE</scope>
    <source>
        <strain evidence="1">ChiGjej1B1-98</strain>
    </source>
</reference>
<evidence type="ECO:0000313" key="2">
    <source>
        <dbReference type="Proteomes" id="UP000824005"/>
    </source>
</evidence>
<comment type="caution">
    <text evidence="1">The sequence shown here is derived from an EMBL/GenBank/DDBJ whole genome shotgun (WGS) entry which is preliminary data.</text>
</comment>
<protein>
    <submittedName>
        <fullName evidence="1">NYN domain-containing protein</fullName>
    </submittedName>
</protein>
<dbReference type="AlphaFoldDB" id="A0A9D2C8W5"/>
<gene>
    <name evidence="1" type="ORF">H9830_02745</name>
</gene>
<evidence type="ECO:0000313" key="1">
    <source>
        <dbReference type="EMBL" id="HIY65178.1"/>
    </source>
</evidence>
<dbReference type="EMBL" id="DXDC01000081">
    <property type="protein sequence ID" value="HIY65178.1"/>
    <property type="molecule type" value="Genomic_DNA"/>
</dbReference>
<name>A0A9D2C8W5_9MICO</name>
<reference evidence="1" key="2">
    <citation type="submission" date="2021-04" db="EMBL/GenBank/DDBJ databases">
        <authorList>
            <person name="Gilroy R."/>
        </authorList>
    </citation>
    <scope>NUCLEOTIDE SEQUENCE</scope>
    <source>
        <strain evidence="1">ChiGjej1B1-98</strain>
    </source>
</reference>
<accession>A0A9D2C8W5</accession>
<sequence length="96" mass="10083">DAAALGLSEGRWYPELSLVVEGKARGVEQLSIAVQVVSAPGSGDDEIVRQSEALVERGRAVTVVTSDRALSERIRALGASVEGARWLLGKLDGVDP</sequence>